<dbReference type="InterPro" id="IPR013320">
    <property type="entry name" value="ConA-like_dom_sf"/>
</dbReference>
<gene>
    <name evidence="1" type="ORF">B1L04_04930</name>
</gene>
<dbReference type="Proteomes" id="UP000189835">
    <property type="component" value="Unassembled WGS sequence"/>
</dbReference>
<dbReference type="Gene3D" id="2.60.120.200">
    <property type="match status" value="1"/>
</dbReference>
<dbReference type="EMBL" id="MVGR01000003">
    <property type="protein sequence ID" value="OPF18799.1"/>
    <property type="molecule type" value="Genomic_DNA"/>
</dbReference>
<sequence>MSNTNDLVLHLKLDTIIPDADNQRVRSAFLSENVSASTESQYKIHGNPQVVPDEHFGSCFTFDGRQDYIEIPNSEDINFATNQDFTVASWIKIAKEQPFKTNGDNDIIEKWNGSGGYPYVIRYTLDVHNLRFIKLLKS</sequence>
<evidence type="ECO:0000313" key="2">
    <source>
        <dbReference type="Proteomes" id="UP000189835"/>
    </source>
</evidence>
<name>A0A1V4BVQ3_MICAE</name>
<protein>
    <submittedName>
        <fullName evidence="1">Uncharacterized protein</fullName>
    </submittedName>
</protein>
<reference evidence="1 2" key="1">
    <citation type="submission" date="2017-02" db="EMBL/GenBank/DDBJ databases">
        <title>Genome sequence of Microcystis aeruginosa KW.</title>
        <authorList>
            <person name="Oh H.-M."/>
            <person name="Ahn C.-Y."/>
            <person name="Jeong H."/>
            <person name="Srivastava A."/>
            <person name="Lee H.-G."/>
            <person name="Kang S.-R."/>
        </authorList>
    </citation>
    <scope>NUCLEOTIDE SEQUENCE [LARGE SCALE GENOMIC DNA]</scope>
    <source>
        <strain evidence="1 2">KW</strain>
    </source>
</reference>
<evidence type="ECO:0000313" key="1">
    <source>
        <dbReference type="EMBL" id="OPF18799.1"/>
    </source>
</evidence>
<dbReference type="SUPFAM" id="SSF49899">
    <property type="entry name" value="Concanavalin A-like lectins/glucanases"/>
    <property type="match status" value="1"/>
</dbReference>
<organism evidence="1 2">
    <name type="scientific">Microcystis aeruginosa KW</name>
    <dbReference type="NCBI Taxonomy" id="1960155"/>
    <lineage>
        <taxon>Bacteria</taxon>
        <taxon>Bacillati</taxon>
        <taxon>Cyanobacteriota</taxon>
        <taxon>Cyanophyceae</taxon>
        <taxon>Oscillatoriophycideae</taxon>
        <taxon>Chroococcales</taxon>
        <taxon>Microcystaceae</taxon>
        <taxon>Microcystis</taxon>
    </lineage>
</organism>
<proteinExistence type="predicted"/>
<accession>A0A1V4BVQ3</accession>
<dbReference type="RefSeq" id="WP_079205956.1">
    <property type="nucleotide sequence ID" value="NZ_MVGR01000003.1"/>
</dbReference>
<comment type="caution">
    <text evidence="1">The sequence shown here is derived from an EMBL/GenBank/DDBJ whole genome shotgun (WGS) entry which is preliminary data.</text>
</comment>
<dbReference type="AlphaFoldDB" id="A0A1V4BVQ3"/>